<sequence length="160" mass="17431">MMDCGLEVAPIRFYRIVDSGSGFWKWMQFCVWDVTGNRHFISNLAVSAIPSPQSLQSLAPPSHDAISPRLEGACRPQRSDYDDVVAGASAPNAARAVSSRSVLHIRTVNHLRGRLGVRMTGAARDPEAVAFVVASWRKGKFIHLGLGADSWTWGVVNSKA</sequence>
<dbReference type="Proteomes" id="UP000501690">
    <property type="component" value="Linkage Group LG7"/>
</dbReference>
<organism evidence="1 2">
    <name type="scientific">Vigna unguiculata</name>
    <name type="common">Cowpea</name>
    <dbReference type="NCBI Taxonomy" id="3917"/>
    <lineage>
        <taxon>Eukaryota</taxon>
        <taxon>Viridiplantae</taxon>
        <taxon>Streptophyta</taxon>
        <taxon>Embryophyta</taxon>
        <taxon>Tracheophyta</taxon>
        <taxon>Spermatophyta</taxon>
        <taxon>Magnoliopsida</taxon>
        <taxon>eudicotyledons</taxon>
        <taxon>Gunneridae</taxon>
        <taxon>Pentapetalae</taxon>
        <taxon>rosids</taxon>
        <taxon>fabids</taxon>
        <taxon>Fabales</taxon>
        <taxon>Fabaceae</taxon>
        <taxon>Papilionoideae</taxon>
        <taxon>50 kb inversion clade</taxon>
        <taxon>NPAAA clade</taxon>
        <taxon>indigoferoid/millettioid clade</taxon>
        <taxon>Phaseoleae</taxon>
        <taxon>Vigna</taxon>
    </lineage>
</organism>
<evidence type="ECO:0000313" key="2">
    <source>
        <dbReference type="Proteomes" id="UP000501690"/>
    </source>
</evidence>
<gene>
    <name evidence="1" type="ORF">DEO72_LG7g2060</name>
</gene>
<evidence type="ECO:0000313" key="1">
    <source>
        <dbReference type="EMBL" id="QCE00770.1"/>
    </source>
</evidence>
<reference evidence="1 2" key="1">
    <citation type="submission" date="2019-04" db="EMBL/GenBank/DDBJ databases">
        <title>An improved genome assembly and genetic linkage map for asparagus bean, Vigna unguiculata ssp. sesquipedialis.</title>
        <authorList>
            <person name="Xia Q."/>
            <person name="Zhang R."/>
            <person name="Dong Y."/>
        </authorList>
    </citation>
    <scope>NUCLEOTIDE SEQUENCE [LARGE SCALE GENOMIC DNA]</scope>
    <source>
        <tissue evidence="1">Leaf</tissue>
    </source>
</reference>
<dbReference type="AlphaFoldDB" id="A0A4D6MH03"/>
<accession>A0A4D6MH03</accession>
<keyword evidence="2" id="KW-1185">Reference proteome</keyword>
<name>A0A4D6MH03_VIGUN</name>
<dbReference type="EMBL" id="CP039351">
    <property type="protein sequence ID" value="QCE00770.1"/>
    <property type="molecule type" value="Genomic_DNA"/>
</dbReference>
<proteinExistence type="predicted"/>
<protein>
    <submittedName>
        <fullName evidence="1">Uncharacterized protein</fullName>
    </submittedName>
</protein>